<keyword evidence="4" id="KW-1185">Reference proteome</keyword>
<dbReference type="PANTHER" id="PTHR43730:SF1">
    <property type="entry name" value="BETA-MANNOSIDASE"/>
    <property type="match status" value="1"/>
</dbReference>
<dbReference type="GO" id="GO:0006516">
    <property type="term" value="P:glycoprotein catabolic process"/>
    <property type="evidence" value="ECO:0007669"/>
    <property type="project" value="TreeGrafter"/>
</dbReference>
<organism evidence="4 5">
    <name type="scientific">Strongyloides venezuelensis</name>
    <name type="common">Threadworm</name>
    <dbReference type="NCBI Taxonomy" id="75913"/>
    <lineage>
        <taxon>Eukaryota</taxon>
        <taxon>Metazoa</taxon>
        <taxon>Ecdysozoa</taxon>
        <taxon>Nematoda</taxon>
        <taxon>Chromadorea</taxon>
        <taxon>Rhabditida</taxon>
        <taxon>Tylenchina</taxon>
        <taxon>Panagrolaimomorpha</taxon>
        <taxon>Strongyloidoidea</taxon>
        <taxon>Strongyloididae</taxon>
        <taxon>Strongyloides</taxon>
    </lineage>
</organism>
<evidence type="ECO:0000259" key="3">
    <source>
        <dbReference type="Pfam" id="PF17753"/>
    </source>
</evidence>
<reference evidence="4" key="1">
    <citation type="submission" date="2014-07" db="EMBL/GenBank/DDBJ databases">
        <authorList>
            <person name="Martin A.A"/>
            <person name="De Silva N."/>
        </authorList>
    </citation>
    <scope>NUCLEOTIDE SEQUENCE</scope>
</reference>
<accession>A0A0K0G1L2</accession>
<dbReference type="InterPro" id="IPR050887">
    <property type="entry name" value="Beta-mannosidase_GH2"/>
</dbReference>
<evidence type="ECO:0000313" key="5">
    <source>
        <dbReference type="WBParaSite" id="SVE_1860300.1"/>
    </source>
</evidence>
<proteinExistence type="inferred from homology"/>
<dbReference type="Proteomes" id="UP000035680">
    <property type="component" value="Unassembled WGS sequence"/>
</dbReference>
<dbReference type="STRING" id="75913.A0A0K0G1L2"/>
<dbReference type="WBParaSite" id="SVE_1860300.1">
    <property type="protein sequence ID" value="SVE_1860300.1"/>
    <property type="gene ID" value="SVE_1860300"/>
</dbReference>
<keyword evidence="2" id="KW-0326">Glycosidase</keyword>
<evidence type="ECO:0000256" key="2">
    <source>
        <dbReference type="ARBA" id="ARBA00023295"/>
    </source>
</evidence>
<dbReference type="InterPro" id="IPR041625">
    <property type="entry name" value="Beta-mannosidase_Ig"/>
</dbReference>
<dbReference type="PANTHER" id="PTHR43730">
    <property type="entry name" value="BETA-MANNOSIDASE"/>
    <property type="match status" value="1"/>
</dbReference>
<protein>
    <submittedName>
        <fullName evidence="5">Beta-mannosidase</fullName>
    </submittedName>
</protein>
<dbReference type="GO" id="GO:0004567">
    <property type="term" value="F:beta-mannosidase activity"/>
    <property type="evidence" value="ECO:0007669"/>
    <property type="project" value="TreeGrafter"/>
</dbReference>
<keyword evidence="2" id="KW-0378">Hydrolase</keyword>
<evidence type="ECO:0000313" key="4">
    <source>
        <dbReference type="Proteomes" id="UP000035680"/>
    </source>
</evidence>
<evidence type="ECO:0000256" key="1">
    <source>
        <dbReference type="ARBA" id="ARBA00007401"/>
    </source>
</evidence>
<dbReference type="AlphaFoldDB" id="A0A0K0G1L2"/>
<dbReference type="Gene3D" id="3.20.20.80">
    <property type="entry name" value="Glycosidases"/>
    <property type="match status" value="1"/>
</dbReference>
<comment type="similarity">
    <text evidence="1">Belongs to the glycosyl hydrolase 2 family.</text>
</comment>
<sequence>MCSMFWQLNDVWAAPSWSSIDFDLRWKPLMYHVKRFFSDIAVFLDARRNNLKVNIINDKNYDINNVTLKIYTFAWKAGLKPIYSEKIPVPVLPKLSAIDVKYPHRINGVEEYLIVASIISGAGEKLSPLSYLYPDKLFNSPTINNTLKIEQITVVDENSYKIILKCKNAIPLVWVDLSEEVKRTNPDIVYEFSDNSFSMIRSRKTITLKIVKNPYNTRLTKTDLVACFLDTCGFSDTKKHKF</sequence>
<dbReference type="Pfam" id="PF17753">
    <property type="entry name" value="Ig_mannosidase"/>
    <property type="match status" value="1"/>
</dbReference>
<feature type="domain" description="Beta-mannosidase Ig-fold" evidence="3">
    <location>
        <begin position="153"/>
        <end position="223"/>
    </location>
</feature>
<dbReference type="SUPFAM" id="SSF51445">
    <property type="entry name" value="(Trans)glycosidases"/>
    <property type="match status" value="1"/>
</dbReference>
<dbReference type="InterPro" id="IPR017853">
    <property type="entry name" value="GH"/>
</dbReference>
<name>A0A0K0G1L2_STRVS</name>
<reference evidence="5" key="2">
    <citation type="submission" date="2015-08" db="UniProtKB">
        <authorList>
            <consortium name="WormBaseParasite"/>
        </authorList>
    </citation>
    <scope>IDENTIFICATION</scope>
</reference>